<proteinExistence type="predicted"/>
<keyword evidence="2" id="KW-1185">Reference proteome</keyword>
<reference evidence="1" key="1">
    <citation type="journal article" date="2022" name="Int. J. Mol. Sci.">
        <title>Draft Genome of Tanacetum Coccineum: Genomic Comparison of Closely Related Tanacetum-Family Plants.</title>
        <authorList>
            <person name="Yamashiro T."/>
            <person name="Shiraishi A."/>
            <person name="Nakayama K."/>
            <person name="Satake H."/>
        </authorList>
    </citation>
    <scope>NUCLEOTIDE SEQUENCE</scope>
</reference>
<gene>
    <name evidence="1" type="ORF">Tco_0926054</name>
</gene>
<protein>
    <submittedName>
        <fullName evidence="1">Uncharacterized protein</fullName>
    </submittedName>
</protein>
<dbReference type="EMBL" id="BQNB010015067">
    <property type="protein sequence ID" value="GJT35635.1"/>
    <property type="molecule type" value="Genomic_DNA"/>
</dbReference>
<evidence type="ECO:0000313" key="1">
    <source>
        <dbReference type="EMBL" id="GJT35635.1"/>
    </source>
</evidence>
<dbReference type="Proteomes" id="UP001151760">
    <property type="component" value="Unassembled WGS sequence"/>
</dbReference>
<accession>A0ABQ5D9U1</accession>
<reference evidence="1" key="2">
    <citation type="submission" date="2022-01" db="EMBL/GenBank/DDBJ databases">
        <authorList>
            <person name="Yamashiro T."/>
            <person name="Shiraishi A."/>
            <person name="Satake H."/>
            <person name="Nakayama K."/>
        </authorList>
    </citation>
    <scope>NUCLEOTIDE SEQUENCE</scope>
</reference>
<evidence type="ECO:0000313" key="2">
    <source>
        <dbReference type="Proteomes" id="UP001151760"/>
    </source>
</evidence>
<comment type="caution">
    <text evidence="1">The sequence shown here is derived from an EMBL/GenBank/DDBJ whole genome shotgun (WGS) entry which is preliminary data.</text>
</comment>
<organism evidence="1 2">
    <name type="scientific">Tanacetum coccineum</name>
    <dbReference type="NCBI Taxonomy" id="301880"/>
    <lineage>
        <taxon>Eukaryota</taxon>
        <taxon>Viridiplantae</taxon>
        <taxon>Streptophyta</taxon>
        <taxon>Embryophyta</taxon>
        <taxon>Tracheophyta</taxon>
        <taxon>Spermatophyta</taxon>
        <taxon>Magnoliopsida</taxon>
        <taxon>eudicotyledons</taxon>
        <taxon>Gunneridae</taxon>
        <taxon>Pentapetalae</taxon>
        <taxon>asterids</taxon>
        <taxon>campanulids</taxon>
        <taxon>Asterales</taxon>
        <taxon>Asteraceae</taxon>
        <taxon>Asteroideae</taxon>
        <taxon>Anthemideae</taxon>
        <taxon>Anthemidinae</taxon>
        <taxon>Tanacetum</taxon>
    </lineage>
</organism>
<name>A0ABQ5D9U1_9ASTR</name>
<sequence>MTSFIYIACTELYPDGWFLYAVRKAHESVIQVSTATSMYLLPLEDGNGPMKSMPQTSKILNVDGILRHLIPLPKESGIKELFSGEFAPEVPVGPLWAVRECQRASLPVTHTAGFIESATEFEQEGVIPEFAKSDKTMGYFHHEEQTIQSDERKCFRDFLVLEFILMRVLKSGKMIGGQILCSFLVSDDNIEFLEQKDPPHQSWLSILFIEEILYSRMVGIHYAFGQNEI</sequence>